<dbReference type="GO" id="GO:0006412">
    <property type="term" value="P:translation"/>
    <property type="evidence" value="ECO:0007669"/>
    <property type="project" value="InterPro"/>
</dbReference>
<dbReference type="PROSITE" id="PS01190">
    <property type="entry name" value="RIBOSOMAL_L36E"/>
    <property type="match status" value="1"/>
</dbReference>
<keyword evidence="2 4" id="KW-0689">Ribosomal protein</keyword>
<dbReference type="AlphaFoldDB" id="A0A6B2LR10"/>
<dbReference type="GO" id="GO:0003735">
    <property type="term" value="F:structural constituent of ribosome"/>
    <property type="evidence" value="ECO:0007669"/>
    <property type="project" value="InterPro"/>
</dbReference>
<sequence>MTSRGIAVGLKKGHIVTPIAKTINKRDARKRSNRGKLVQEVIREVVGYAPYEKRVMELLRINADKRALRVAKRRLGSHQRGKKKREELANVIRQEAVLRAKAEAEKQKEKDKEKEKEKEKKESK</sequence>
<accession>A0A6B2LR10</accession>
<dbReference type="FunFam" id="1.10.10.1760:FF:000001">
    <property type="entry name" value="60S ribosomal protein L36"/>
    <property type="match status" value="1"/>
</dbReference>
<dbReference type="Gene3D" id="1.10.10.1760">
    <property type="entry name" value="60S ribosomal protein L36"/>
    <property type="match status" value="1"/>
</dbReference>
<evidence type="ECO:0000256" key="2">
    <source>
        <dbReference type="ARBA" id="ARBA00022980"/>
    </source>
</evidence>
<protein>
    <recommendedName>
        <fullName evidence="4">60S ribosomal protein L36</fullName>
    </recommendedName>
</protein>
<reference evidence="6" key="1">
    <citation type="journal article" date="2020" name="J. Eukaryot. Microbiol.">
        <title>De novo Sequencing, Assembly and Annotation of the Transcriptome for the Free-Living Testate Amoeba Arcella intermedia.</title>
        <authorList>
            <person name="Ribeiro G.M."/>
            <person name="Porfirio-Sousa A.L."/>
            <person name="Maurer-Alcala X.X."/>
            <person name="Katz L.A."/>
            <person name="Lahr D.J.G."/>
        </authorList>
    </citation>
    <scope>NUCLEOTIDE SEQUENCE</scope>
</reference>
<dbReference type="GO" id="GO:0005840">
    <property type="term" value="C:ribosome"/>
    <property type="evidence" value="ECO:0007669"/>
    <property type="project" value="UniProtKB-KW"/>
</dbReference>
<organism evidence="6">
    <name type="scientific">Arcella intermedia</name>
    <dbReference type="NCBI Taxonomy" id="1963864"/>
    <lineage>
        <taxon>Eukaryota</taxon>
        <taxon>Amoebozoa</taxon>
        <taxon>Tubulinea</taxon>
        <taxon>Elardia</taxon>
        <taxon>Arcellinida</taxon>
        <taxon>Sphaerothecina</taxon>
        <taxon>Arcellidae</taxon>
        <taxon>Arcella</taxon>
    </lineage>
</organism>
<feature type="region of interest" description="Disordered" evidence="5">
    <location>
        <begin position="101"/>
        <end position="124"/>
    </location>
</feature>
<proteinExistence type="inferred from homology"/>
<name>A0A6B2LR10_9EUKA</name>
<dbReference type="GO" id="GO:1990904">
    <property type="term" value="C:ribonucleoprotein complex"/>
    <property type="evidence" value="ECO:0007669"/>
    <property type="project" value="UniProtKB-KW"/>
</dbReference>
<dbReference type="InterPro" id="IPR000509">
    <property type="entry name" value="Ribosomal_eL36"/>
</dbReference>
<dbReference type="PANTHER" id="PTHR10114">
    <property type="entry name" value="60S RIBOSOMAL PROTEIN L36"/>
    <property type="match status" value="1"/>
</dbReference>
<dbReference type="InterPro" id="IPR038097">
    <property type="entry name" value="Ribosomal_eL36_sf"/>
</dbReference>
<evidence type="ECO:0000256" key="5">
    <source>
        <dbReference type="SAM" id="MobiDB-lite"/>
    </source>
</evidence>
<keyword evidence="3 4" id="KW-0687">Ribonucleoprotein</keyword>
<evidence type="ECO:0000256" key="4">
    <source>
        <dbReference type="RuleBase" id="RU000665"/>
    </source>
</evidence>
<dbReference type="EMBL" id="GIBP01010690">
    <property type="protein sequence ID" value="NDV39659.1"/>
    <property type="molecule type" value="Transcribed_RNA"/>
</dbReference>
<evidence type="ECO:0000256" key="1">
    <source>
        <dbReference type="ARBA" id="ARBA00006509"/>
    </source>
</evidence>
<comment type="similarity">
    <text evidence="1 4">Belongs to the eukaryotic ribosomal protein eL36 family.</text>
</comment>
<dbReference type="Pfam" id="PF01158">
    <property type="entry name" value="Ribosomal_L36e"/>
    <property type="match status" value="1"/>
</dbReference>
<evidence type="ECO:0000256" key="3">
    <source>
        <dbReference type="ARBA" id="ARBA00023274"/>
    </source>
</evidence>
<evidence type="ECO:0000313" key="6">
    <source>
        <dbReference type="EMBL" id="NDV39659.1"/>
    </source>
</evidence>